<name>A0A1H8L7W9_9ACTN</name>
<organism evidence="1 2">
    <name type="scientific">Actinacidiphila rubida</name>
    <dbReference type="NCBI Taxonomy" id="310780"/>
    <lineage>
        <taxon>Bacteria</taxon>
        <taxon>Bacillati</taxon>
        <taxon>Actinomycetota</taxon>
        <taxon>Actinomycetes</taxon>
        <taxon>Kitasatosporales</taxon>
        <taxon>Streptomycetaceae</taxon>
        <taxon>Actinacidiphila</taxon>
    </lineage>
</organism>
<dbReference type="EMBL" id="FODD01000015">
    <property type="protein sequence ID" value="SEO01262.1"/>
    <property type="molecule type" value="Genomic_DNA"/>
</dbReference>
<protein>
    <submittedName>
        <fullName evidence="1">Uncharacterized protein</fullName>
    </submittedName>
</protein>
<dbReference type="AlphaFoldDB" id="A0A1H8L7W9"/>
<reference evidence="1 2" key="1">
    <citation type="submission" date="2016-10" db="EMBL/GenBank/DDBJ databases">
        <authorList>
            <person name="de Groot N.N."/>
        </authorList>
    </citation>
    <scope>NUCLEOTIDE SEQUENCE [LARGE SCALE GENOMIC DNA]</scope>
    <source>
        <strain evidence="1 2">CGMCC 4.2026</strain>
    </source>
</reference>
<accession>A0A1H8L7W9</accession>
<dbReference type="Proteomes" id="UP000181951">
    <property type="component" value="Unassembled WGS sequence"/>
</dbReference>
<proteinExistence type="predicted"/>
<evidence type="ECO:0000313" key="2">
    <source>
        <dbReference type="Proteomes" id="UP000181951"/>
    </source>
</evidence>
<sequence length="197" mass="23057">MHIKGAEGARRAKQWLDATTRVRSSWTNEDSVMASRLEFNWPHGEQQPYSFDVGGILSGGEFEGHFFVAECKNYDSASDQGMHYDDWVAKCYLTRRDHGRLADHFMWITWHPFRQNTWKELRTSDAVTKGLLNPRNLKRVFDTEDEDQAKQLIDQQLVTDVSERLWLIVLDKKQEKLVITPQHRALIVAHQIERGEF</sequence>
<gene>
    <name evidence="1" type="ORF">SAMN05216267_101587</name>
</gene>
<dbReference type="STRING" id="310780.SAMN05216267_101587"/>
<keyword evidence="2" id="KW-1185">Reference proteome</keyword>
<evidence type="ECO:0000313" key="1">
    <source>
        <dbReference type="EMBL" id="SEO01262.1"/>
    </source>
</evidence>